<dbReference type="GO" id="GO:0006508">
    <property type="term" value="P:proteolysis"/>
    <property type="evidence" value="ECO:0007669"/>
    <property type="project" value="InterPro"/>
</dbReference>
<dbReference type="InterPro" id="IPR006597">
    <property type="entry name" value="Sel1-like"/>
</dbReference>
<feature type="chain" id="PRO_5016834417" evidence="1">
    <location>
        <begin position="19"/>
        <end position="498"/>
    </location>
</feature>
<dbReference type="Gene3D" id="3.40.50.1460">
    <property type="match status" value="1"/>
</dbReference>
<dbReference type="Pfam" id="PF08238">
    <property type="entry name" value="Sel1"/>
    <property type="match status" value="4"/>
</dbReference>
<dbReference type="GO" id="GO:0004197">
    <property type="term" value="F:cysteine-type endopeptidase activity"/>
    <property type="evidence" value="ECO:0007669"/>
    <property type="project" value="InterPro"/>
</dbReference>
<reference evidence="3 4" key="1">
    <citation type="submission" date="2018-07" db="EMBL/GenBank/DDBJ databases">
        <title>Rhodosalinus sp. strain E84T genomic sequence and assembly.</title>
        <authorList>
            <person name="Liu Z.-W."/>
            <person name="Lu D.-C."/>
        </authorList>
    </citation>
    <scope>NUCLEOTIDE SEQUENCE [LARGE SCALE GENOMIC DNA]</scope>
    <source>
        <strain evidence="3 4">E84</strain>
    </source>
</reference>
<dbReference type="SUPFAM" id="SSF52129">
    <property type="entry name" value="Caspase-like"/>
    <property type="match status" value="1"/>
</dbReference>
<comment type="caution">
    <text evidence="3">The sequence shown here is derived from an EMBL/GenBank/DDBJ whole genome shotgun (WGS) entry which is preliminary data.</text>
</comment>
<dbReference type="InterPro" id="IPR011600">
    <property type="entry name" value="Pept_C14_caspase"/>
</dbReference>
<dbReference type="SUPFAM" id="SSF81901">
    <property type="entry name" value="HCP-like"/>
    <property type="match status" value="1"/>
</dbReference>
<dbReference type="Proteomes" id="UP000253370">
    <property type="component" value="Unassembled WGS sequence"/>
</dbReference>
<sequence>MRALVFVLLLILPGIAVAADRVALVIGMSDYRTVVDLDNTLNDARDIGDTLTRIGFEVTTVLDAGGAEFRDALDAFAFRAETADLALVYFAGHGVEVQGENYLIPVDADVQSNRDIQRQSVSLDMLLAAVDGARKMRIVILDSCRDNPFGDVLDLAALRETEARAEAVRSLGGGGAGLAPPSPDRGTLVAFAAKDGEKALDGSGDNSPFAIALMDALPQQGLEISLMFRKVRDRVLEMTGNRQEPHTYGSLSGTPFYLAGPANGVARIAAEDPRVAWSAIEPDQQERLASLASQGDTRSMLGLAYIHLNTADPRHDPAEARELLERASAAGSAEAQFELARMFEQGVGTERDIDRALALYRAAAEQGFPDALNDLGFLHYQGEHGLARDVPRALELFQKAADARHPEAMFNVAALIDDGVIEGRGPEDAARYLYRALRSGHSEVYEILRERPEMFKLETRKALQRELRRYALYDGAIDGDFGPGTQRGLSRAYGETAG</sequence>
<evidence type="ECO:0000259" key="2">
    <source>
        <dbReference type="PROSITE" id="PS50208"/>
    </source>
</evidence>
<dbReference type="SMART" id="SM00671">
    <property type="entry name" value="SEL1"/>
    <property type="match status" value="4"/>
</dbReference>
<dbReference type="Gene3D" id="1.25.40.10">
    <property type="entry name" value="Tetratricopeptide repeat domain"/>
    <property type="match status" value="1"/>
</dbReference>
<evidence type="ECO:0000313" key="4">
    <source>
        <dbReference type="Proteomes" id="UP000253370"/>
    </source>
</evidence>
<dbReference type="InterPro" id="IPR052039">
    <property type="entry name" value="Caspase-related_regulators"/>
</dbReference>
<dbReference type="OrthoDB" id="9816009at2"/>
<dbReference type="PANTHER" id="PTHR22576">
    <property type="entry name" value="MUCOSA ASSOCIATED LYMPHOID TISSUE LYMPHOMA TRANSLOCATION PROTEIN 1/PARACASPASE"/>
    <property type="match status" value="1"/>
</dbReference>
<dbReference type="InterPro" id="IPR001309">
    <property type="entry name" value="Pept_C14_p20"/>
</dbReference>
<proteinExistence type="predicted"/>
<dbReference type="InterPro" id="IPR029030">
    <property type="entry name" value="Caspase-like_dom_sf"/>
</dbReference>
<dbReference type="PROSITE" id="PS50208">
    <property type="entry name" value="CASPASE_P20"/>
    <property type="match status" value="1"/>
</dbReference>
<dbReference type="PANTHER" id="PTHR22576:SF37">
    <property type="entry name" value="MUCOSA-ASSOCIATED LYMPHOID TISSUE LYMPHOMA TRANSLOCATION PROTEIN 1"/>
    <property type="match status" value="1"/>
</dbReference>
<feature type="domain" description="Caspase family p20" evidence="2">
    <location>
        <begin position="19"/>
        <end position="148"/>
    </location>
</feature>
<dbReference type="AlphaFoldDB" id="A0A365UCV6"/>
<dbReference type="Pfam" id="PF00656">
    <property type="entry name" value="Peptidase_C14"/>
    <property type="match status" value="1"/>
</dbReference>
<feature type="signal peptide" evidence="1">
    <location>
        <begin position="1"/>
        <end position="18"/>
    </location>
</feature>
<protein>
    <submittedName>
        <fullName evidence="3">Peptidase C14, caspase catalytic subunit p20</fullName>
    </submittedName>
</protein>
<dbReference type="InterPro" id="IPR011990">
    <property type="entry name" value="TPR-like_helical_dom_sf"/>
</dbReference>
<dbReference type="EMBL" id="QNTQ01000001">
    <property type="protein sequence ID" value="RBI87386.1"/>
    <property type="molecule type" value="Genomic_DNA"/>
</dbReference>
<keyword evidence="1" id="KW-0732">Signal</keyword>
<dbReference type="RefSeq" id="WP_113287410.1">
    <property type="nucleotide sequence ID" value="NZ_QNTQ01000001.1"/>
</dbReference>
<evidence type="ECO:0000256" key="1">
    <source>
        <dbReference type="SAM" id="SignalP"/>
    </source>
</evidence>
<name>A0A365UCV6_9RHOB</name>
<accession>A0A365UCV6</accession>
<organism evidence="3 4">
    <name type="scientific">Rhodosalinus halophilus</name>
    <dbReference type="NCBI Taxonomy" id="2259333"/>
    <lineage>
        <taxon>Bacteria</taxon>
        <taxon>Pseudomonadati</taxon>
        <taxon>Pseudomonadota</taxon>
        <taxon>Alphaproteobacteria</taxon>
        <taxon>Rhodobacterales</taxon>
        <taxon>Paracoccaceae</taxon>
        <taxon>Rhodosalinus</taxon>
    </lineage>
</organism>
<gene>
    <name evidence="3" type="ORF">DRV85_00135</name>
</gene>
<evidence type="ECO:0000313" key="3">
    <source>
        <dbReference type="EMBL" id="RBI87386.1"/>
    </source>
</evidence>
<keyword evidence="4" id="KW-1185">Reference proteome</keyword>